<dbReference type="InterPro" id="IPR055326">
    <property type="entry name" value="MINIYO"/>
</dbReference>
<sequence length="411" mass="45104">MKKDTSGGSKNPKPKILGAAPLQISEDDAAELVGGIVEKGFSDVRQSMPLRPSTAPRPTVLPFPVARHRSNGPHWAPKAGNFNDINDDDMDDDNGEEGDYEGMELAAGVANPVQRKERKGLDFSRWQEIVRKDGKSVPPYEKKKQVPSTNAKEKNSDNLTRKIAYLNDGEASRTSYVDHAKEQLMTMDDNASTVKEANGGTEGEMASANVFHSFGYANNEKFQNGLSREKLVDLEMQHMQESPMSSGFATRSVIGGEEGSLASQIDAENRARLAEMSRDEIAEAQAEIMAKLNPELINALKKRGKNKIKRQKFSSSDVSGGEGDSMQQEKNLSKLPEGFDNTTSDKPVNIVPGDALKDEDKDSLNISPQNRSTWDAWSKRVERVRDMRFSLDGNLISSDSAHASDTSKAAK</sequence>
<dbReference type="OrthoDB" id="348201at2759"/>
<evidence type="ECO:0000256" key="1">
    <source>
        <dbReference type="SAM" id="MobiDB-lite"/>
    </source>
</evidence>
<reference evidence="4" key="1">
    <citation type="journal article" date="2018" name="Gigascience">
        <title>Genome assembly of the Pink Ipe (Handroanthus impetiginosus, Bignoniaceae), a highly valued, ecologically keystone Neotropical timber forest tree.</title>
        <authorList>
            <person name="Silva-Junior O.B."/>
            <person name="Grattapaglia D."/>
            <person name="Novaes E."/>
            <person name="Collevatti R.G."/>
        </authorList>
    </citation>
    <scope>NUCLEOTIDE SEQUENCE [LARGE SCALE GENOMIC DNA]</scope>
    <source>
        <strain evidence="4">cv. UFG-1</strain>
    </source>
</reference>
<accession>A0A2G9I7I8</accession>
<feature type="region of interest" description="Disordered" evidence="1">
    <location>
        <begin position="303"/>
        <end position="370"/>
    </location>
</feature>
<comment type="caution">
    <text evidence="3">The sequence shown here is derived from an EMBL/GenBank/DDBJ whole genome shotgun (WGS) entry which is preliminary data.</text>
</comment>
<dbReference type="PANTHER" id="PTHR47605:SF2">
    <property type="entry name" value="TRANSCRIPTIONAL ELONGATION REGULATOR MINIYO"/>
    <property type="match status" value="1"/>
</dbReference>
<name>A0A2G9I7I8_9LAMI</name>
<organism evidence="3 4">
    <name type="scientific">Handroanthus impetiginosus</name>
    <dbReference type="NCBI Taxonomy" id="429701"/>
    <lineage>
        <taxon>Eukaryota</taxon>
        <taxon>Viridiplantae</taxon>
        <taxon>Streptophyta</taxon>
        <taxon>Embryophyta</taxon>
        <taxon>Tracheophyta</taxon>
        <taxon>Spermatophyta</taxon>
        <taxon>Magnoliopsida</taxon>
        <taxon>eudicotyledons</taxon>
        <taxon>Gunneridae</taxon>
        <taxon>Pentapetalae</taxon>
        <taxon>asterids</taxon>
        <taxon>lamiids</taxon>
        <taxon>Lamiales</taxon>
        <taxon>Bignoniaceae</taxon>
        <taxon>Crescentiina</taxon>
        <taxon>Tabebuia alliance</taxon>
        <taxon>Handroanthus</taxon>
    </lineage>
</organism>
<feature type="region of interest" description="Disordered" evidence="1">
    <location>
        <begin position="130"/>
        <end position="158"/>
    </location>
</feature>
<feature type="compositionally biased region" description="Basic and acidic residues" evidence="1">
    <location>
        <begin position="130"/>
        <end position="144"/>
    </location>
</feature>
<dbReference type="AlphaFoldDB" id="A0A2G9I7I8"/>
<dbReference type="InterPro" id="IPR013930">
    <property type="entry name" value="RPAP1_N"/>
</dbReference>
<evidence type="ECO:0000313" key="3">
    <source>
        <dbReference type="EMBL" id="PIN25714.1"/>
    </source>
</evidence>
<evidence type="ECO:0000313" key="4">
    <source>
        <dbReference type="Proteomes" id="UP000231279"/>
    </source>
</evidence>
<feature type="region of interest" description="Disordered" evidence="1">
    <location>
        <begin position="1"/>
        <end position="22"/>
    </location>
</feature>
<feature type="compositionally biased region" description="Acidic residues" evidence="1">
    <location>
        <begin position="85"/>
        <end position="99"/>
    </location>
</feature>
<protein>
    <recommendedName>
        <fullName evidence="2">RPAP1 N-terminal domain-containing protein</fullName>
    </recommendedName>
</protein>
<dbReference type="EMBL" id="NKXS01000186">
    <property type="protein sequence ID" value="PIN25714.1"/>
    <property type="molecule type" value="Genomic_DNA"/>
</dbReference>
<feature type="domain" description="RPAP1 N-terminal" evidence="2">
    <location>
        <begin position="264"/>
        <end position="307"/>
    </location>
</feature>
<proteinExistence type="predicted"/>
<evidence type="ECO:0000259" key="2">
    <source>
        <dbReference type="Pfam" id="PF08621"/>
    </source>
</evidence>
<keyword evidence="4" id="KW-1185">Reference proteome</keyword>
<gene>
    <name evidence="3" type="ORF">CDL12_01508</name>
</gene>
<dbReference type="PANTHER" id="PTHR47605">
    <property type="entry name" value="TRANSCRIPTIONAL ELONGATION REGULATOR MINIYO"/>
    <property type="match status" value="1"/>
</dbReference>
<feature type="compositionally biased region" description="Basic residues" evidence="1">
    <location>
        <begin position="303"/>
        <end position="312"/>
    </location>
</feature>
<feature type="region of interest" description="Disordered" evidence="1">
    <location>
        <begin position="46"/>
        <end position="99"/>
    </location>
</feature>
<dbReference type="Proteomes" id="UP000231279">
    <property type="component" value="Unassembled WGS sequence"/>
</dbReference>
<dbReference type="Pfam" id="PF08621">
    <property type="entry name" value="RPAP1_N"/>
    <property type="match status" value="1"/>
</dbReference>
<dbReference type="STRING" id="429701.A0A2G9I7I8"/>